<dbReference type="InterPro" id="IPR045517">
    <property type="entry name" value="Glyoxalase_8"/>
</dbReference>
<evidence type="ECO:0000259" key="1">
    <source>
        <dbReference type="Pfam" id="PF20066"/>
    </source>
</evidence>
<evidence type="ECO:0000313" key="2">
    <source>
        <dbReference type="EMBL" id="ODA66977.1"/>
    </source>
</evidence>
<accession>A0A1E2RXL1</accession>
<feature type="domain" description="Glyoxalase-related protein" evidence="1">
    <location>
        <begin position="6"/>
        <end position="45"/>
    </location>
</feature>
<dbReference type="Pfam" id="PF20066">
    <property type="entry name" value="Glyoxalase_8"/>
    <property type="match status" value="1"/>
</dbReference>
<dbReference type="Proteomes" id="UP000095087">
    <property type="component" value="Unassembled WGS sequence"/>
</dbReference>
<comment type="caution">
    <text evidence="2">The sequence shown here is derived from an EMBL/GenBank/DDBJ whole genome shotgun (WGS) entry which is preliminary data.</text>
</comment>
<reference evidence="2 3" key="1">
    <citation type="submission" date="2016-07" db="EMBL/GenBank/DDBJ databases">
        <title>Draft genome sequence of Methyloligella halotolerans C2T (VKM B-2706T=CCUG 61687T=DSM 25045T), a halotolerant polyhydroxybutyrate accumulating methylotroph.</title>
        <authorList>
            <person name="Vasilenko O.V."/>
            <person name="Doronina N.V."/>
            <person name="Poroshina M.N."/>
            <person name="Tarlachkov S.V."/>
            <person name="Trotsenko Y.A."/>
        </authorList>
    </citation>
    <scope>NUCLEOTIDE SEQUENCE [LARGE SCALE GENOMIC DNA]</scope>
    <source>
        <strain evidence="2 3">VKM B-2706</strain>
    </source>
</reference>
<organism evidence="2 3">
    <name type="scientific">Methyloligella halotolerans</name>
    <dbReference type="NCBI Taxonomy" id="1177755"/>
    <lineage>
        <taxon>Bacteria</taxon>
        <taxon>Pseudomonadati</taxon>
        <taxon>Pseudomonadota</taxon>
        <taxon>Alphaproteobacteria</taxon>
        <taxon>Hyphomicrobiales</taxon>
        <taxon>Hyphomicrobiaceae</taxon>
        <taxon>Methyloligella</taxon>
    </lineage>
</organism>
<protein>
    <recommendedName>
        <fullName evidence="1">Glyoxalase-related protein domain-containing protein</fullName>
    </recommendedName>
</protein>
<keyword evidence="3" id="KW-1185">Reference proteome</keyword>
<name>A0A1E2RXL1_9HYPH</name>
<sequence>MTTPITLPSLFDLKTEARQLRQDLAAFGTAISHGQSLERIANRHAIGTGIPFTPQSATGLHAGP</sequence>
<dbReference type="STRING" id="1177755.A7A08_02274"/>
<gene>
    <name evidence="2" type="ORF">A7A08_02274</name>
</gene>
<evidence type="ECO:0000313" key="3">
    <source>
        <dbReference type="Proteomes" id="UP000095087"/>
    </source>
</evidence>
<dbReference type="AlphaFoldDB" id="A0A1E2RXL1"/>
<dbReference type="EMBL" id="MASI01000005">
    <property type="protein sequence ID" value="ODA66977.1"/>
    <property type="molecule type" value="Genomic_DNA"/>
</dbReference>
<proteinExistence type="predicted"/>